<proteinExistence type="predicted"/>
<evidence type="ECO:0000313" key="2">
    <source>
        <dbReference type="Proteomes" id="UP000887540"/>
    </source>
</evidence>
<keyword evidence="1" id="KW-0472">Membrane</keyword>
<keyword evidence="1" id="KW-1133">Transmembrane helix</keyword>
<protein>
    <submittedName>
        <fullName evidence="3">Uncharacterized protein</fullName>
    </submittedName>
</protein>
<keyword evidence="1" id="KW-0812">Transmembrane</keyword>
<dbReference type="AlphaFoldDB" id="A0A914D8H9"/>
<sequence>MGKTLFQCTANTAKVVMFSGHVFIIIALTGFFRNSTESTWRLLFLVGIIGICVSCCILGALFGSGKRDEEMKVKIRAGKKPVIFSIQLPIEKSISNVYYDKSKFSKESLHMPCEMKLPSYDDIILSPASPNFNKNFDQHNVKIV</sequence>
<accession>A0A914D8H9</accession>
<evidence type="ECO:0000256" key="1">
    <source>
        <dbReference type="SAM" id="Phobius"/>
    </source>
</evidence>
<dbReference type="Proteomes" id="UP000887540">
    <property type="component" value="Unplaced"/>
</dbReference>
<feature type="transmembrane region" description="Helical" evidence="1">
    <location>
        <begin position="38"/>
        <end position="62"/>
    </location>
</feature>
<evidence type="ECO:0000313" key="3">
    <source>
        <dbReference type="WBParaSite" id="ACRNAN_scaffold2106.g8997.t1"/>
    </source>
</evidence>
<reference evidence="3" key="1">
    <citation type="submission" date="2022-11" db="UniProtKB">
        <authorList>
            <consortium name="WormBaseParasite"/>
        </authorList>
    </citation>
    <scope>IDENTIFICATION</scope>
</reference>
<feature type="transmembrane region" description="Helical" evidence="1">
    <location>
        <begin position="12"/>
        <end position="32"/>
    </location>
</feature>
<organism evidence="2 3">
    <name type="scientific">Acrobeloides nanus</name>
    <dbReference type="NCBI Taxonomy" id="290746"/>
    <lineage>
        <taxon>Eukaryota</taxon>
        <taxon>Metazoa</taxon>
        <taxon>Ecdysozoa</taxon>
        <taxon>Nematoda</taxon>
        <taxon>Chromadorea</taxon>
        <taxon>Rhabditida</taxon>
        <taxon>Tylenchina</taxon>
        <taxon>Cephalobomorpha</taxon>
        <taxon>Cephaloboidea</taxon>
        <taxon>Cephalobidae</taxon>
        <taxon>Acrobeloides</taxon>
    </lineage>
</organism>
<dbReference type="WBParaSite" id="ACRNAN_scaffold2106.g8997.t1">
    <property type="protein sequence ID" value="ACRNAN_scaffold2106.g8997.t1"/>
    <property type="gene ID" value="ACRNAN_scaffold2106.g8997"/>
</dbReference>
<name>A0A914D8H9_9BILA</name>
<keyword evidence="2" id="KW-1185">Reference proteome</keyword>